<evidence type="ECO:0000256" key="2">
    <source>
        <dbReference type="ARBA" id="ARBA00022475"/>
    </source>
</evidence>
<dbReference type="InterPro" id="IPR037185">
    <property type="entry name" value="EmrE-like"/>
</dbReference>
<feature type="transmembrane region" description="Helical" evidence="6">
    <location>
        <begin position="187"/>
        <end position="207"/>
    </location>
</feature>
<evidence type="ECO:0000256" key="3">
    <source>
        <dbReference type="ARBA" id="ARBA00022692"/>
    </source>
</evidence>
<keyword evidence="4 6" id="KW-1133">Transmembrane helix</keyword>
<feature type="transmembrane region" description="Helical" evidence="6">
    <location>
        <begin position="69"/>
        <end position="91"/>
    </location>
</feature>
<dbReference type="PANTHER" id="PTHR42920:SF11">
    <property type="entry name" value="INNER MEMBRANE PROTEIN YTFF"/>
    <property type="match status" value="1"/>
</dbReference>
<feature type="transmembrane region" description="Helical" evidence="6">
    <location>
        <begin position="219"/>
        <end position="238"/>
    </location>
</feature>
<evidence type="ECO:0000256" key="1">
    <source>
        <dbReference type="ARBA" id="ARBA00004651"/>
    </source>
</evidence>
<dbReference type="RefSeq" id="WP_281763006.1">
    <property type="nucleotide sequence ID" value="NZ_AP026709.1"/>
</dbReference>
<evidence type="ECO:0000256" key="4">
    <source>
        <dbReference type="ARBA" id="ARBA00022989"/>
    </source>
</evidence>
<feature type="transmembrane region" description="Helical" evidence="6">
    <location>
        <begin position="276"/>
        <end position="293"/>
    </location>
</feature>
<dbReference type="InterPro" id="IPR051258">
    <property type="entry name" value="Diverse_Substrate_Transporter"/>
</dbReference>
<proteinExistence type="predicted"/>
<feature type="transmembrane region" description="Helical" evidence="6">
    <location>
        <begin position="250"/>
        <end position="270"/>
    </location>
</feature>
<accession>A0ABM8B0S1</accession>
<dbReference type="SUPFAM" id="SSF103481">
    <property type="entry name" value="Multidrug resistance efflux transporter EmrE"/>
    <property type="match status" value="2"/>
</dbReference>
<dbReference type="Pfam" id="PF00892">
    <property type="entry name" value="EamA"/>
    <property type="match status" value="2"/>
</dbReference>
<dbReference type="PANTHER" id="PTHR42920">
    <property type="entry name" value="OS03G0707200 PROTEIN-RELATED"/>
    <property type="match status" value="1"/>
</dbReference>
<evidence type="ECO:0000259" key="7">
    <source>
        <dbReference type="Pfam" id="PF00892"/>
    </source>
</evidence>
<feature type="transmembrane region" description="Helical" evidence="6">
    <location>
        <begin position="97"/>
        <end position="117"/>
    </location>
</feature>
<evidence type="ECO:0000313" key="8">
    <source>
        <dbReference type="EMBL" id="BDQ37147.1"/>
    </source>
</evidence>
<organism evidence="8 9">
    <name type="scientific">Pseudodesulfovibrio nedwellii</name>
    <dbReference type="NCBI Taxonomy" id="2973072"/>
    <lineage>
        <taxon>Bacteria</taxon>
        <taxon>Pseudomonadati</taxon>
        <taxon>Thermodesulfobacteriota</taxon>
        <taxon>Desulfovibrionia</taxon>
        <taxon>Desulfovibrionales</taxon>
        <taxon>Desulfovibrionaceae</taxon>
    </lineage>
</organism>
<dbReference type="Proteomes" id="UP001317742">
    <property type="component" value="Chromosome"/>
</dbReference>
<feature type="transmembrane region" description="Helical" evidence="6">
    <location>
        <begin position="12"/>
        <end position="31"/>
    </location>
</feature>
<evidence type="ECO:0000256" key="5">
    <source>
        <dbReference type="ARBA" id="ARBA00023136"/>
    </source>
</evidence>
<feature type="domain" description="EamA" evidence="7">
    <location>
        <begin position="8"/>
        <end position="141"/>
    </location>
</feature>
<dbReference type="InterPro" id="IPR000620">
    <property type="entry name" value="EamA_dom"/>
</dbReference>
<protein>
    <submittedName>
        <fullName evidence="8">Permease</fullName>
    </submittedName>
</protein>
<feature type="transmembrane region" description="Helical" evidence="6">
    <location>
        <begin position="124"/>
        <end position="142"/>
    </location>
</feature>
<keyword evidence="2" id="KW-1003">Cell membrane</keyword>
<gene>
    <name evidence="8" type="ORF">SYK_15070</name>
</gene>
<keyword evidence="9" id="KW-1185">Reference proteome</keyword>
<name>A0ABM8B0S1_9BACT</name>
<comment type="subcellular location">
    <subcellularLocation>
        <location evidence="1">Cell membrane</location>
        <topology evidence="1">Multi-pass membrane protein</topology>
    </subcellularLocation>
</comment>
<keyword evidence="5 6" id="KW-0472">Membrane</keyword>
<sequence length="304" mass="32591">MFKNQVVIGSLYALLATVLWAGAFIIARLAVGEISPMTLGATRWGMALIILSTFMLPKVKKEWPVAKTFLPQIIAAAAFGVAAYSPLSYFAAQTTSAINLSLISVTTPIFIVIIAAGMGQKQSFNTWAGCLVALIGSFYLVSGGDINQILGMHFAAGDILMLGAAVGFAIYSLILKKTPDGLSGGTIMYLMSFFAVLMLIPCVIWESTQPSMVFNMNGVVLFSITFSAICSSIIAWWTWNIGLEKAGPELCGMIYYSLPLWGGFFAFVFLGEQMTSVHYVSGALIIGGIIWASRGAKKPVEDKA</sequence>
<feature type="transmembrane region" description="Helical" evidence="6">
    <location>
        <begin position="154"/>
        <end position="175"/>
    </location>
</feature>
<keyword evidence="3 6" id="KW-0812">Transmembrane</keyword>
<evidence type="ECO:0000313" key="9">
    <source>
        <dbReference type="Proteomes" id="UP001317742"/>
    </source>
</evidence>
<evidence type="ECO:0000256" key="6">
    <source>
        <dbReference type="SAM" id="Phobius"/>
    </source>
</evidence>
<dbReference type="EMBL" id="AP026709">
    <property type="protein sequence ID" value="BDQ37147.1"/>
    <property type="molecule type" value="Genomic_DNA"/>
</dbReference>
<feature type="domain" description="EamA" evidence="7">
    <location>
        <begin position="156"/>
        <end position="293"/>
    </location>
</feature>
<reference evidence="8 9" key="1">
    <citation type="submission" date="2022-08" db="EMBL/GenBank/DDBJ databases">
        <title>Genome Sequence of the sulphate-reducing bacterium, Pseudodesulfovibrio sp. SYK.</title>
        <authorList>
            <person name="Kondo R."/>
            <person name="Kataoka T."/>
        </authorList>
    </citation>
    <scope>NUCLEOTIDE SEQUENCE [LARGE SCALE GENOMIC DNA]</scope>
    <source>
        <strain evidence="8 9">SYK</strain>
    </source>
</reference>